<dbReference type="EMBL" id="CP042912">
    <property type="protein sequence ID" value="QEG23352.1"/>
    <property type="molecule type" value="Genomic_DNA"/>
</dbReference>
<protein>
    <recommendedName>
        <fullName evidence="3">Flagellar protein FliS</fullName>
    </recommendedName>
</protein>
<evidence type="ECO:0000313" key="2">
    <source>
        <dbReference type="Proteomes" id="UP000322214"/>
    </source>
</evidence>
<dbReference type="AlphaFoldDB" id="A0A5B9PEJ0"/>
<reference evidence="1 2" key="1">
    <citation type="submission" date="2019-08" db="EMBL/GenBank/DDBJ databases">
        <title>Deep-cultivation of Planctomycetes and their phenomic and genomic characterization uncovers novel biology.</title>
        <authorList>
            <person name="Wiegand S."/>
            <person name="Jogler M."/>
            <person name="Boedeker C."/>
            <person name="Pinto D."/>
            <person name="Vollmers J."/>
            <person name="Rivas-Marin E."/>
            <person name="Kohn T."/>
            <person name="Peeters S.H."/>
            <person name="Heuer A."/>
            <person name="Rast P."/>
            <person name="Oberbeckmann S."/>
            <person name="Bunk B."/>
            <person name="Jeske O."/>
            <person name="Meyerdierks A."/>
            <person name="Storesund J.E."/>
            <person name="Kallscheuer N."/>
            <person name="Luecker S."/>
            <person name="Lage O.M."/>
            <person name="Pohl T."/>
            <person name="Merkel B.J."/>
            <person name="Hornburger P."/>
            <person name="Mueller R.-W."/>
            <person name="Bruemmer F."/>
            <person name="Labrenz M."/>
            <person name="Spormann A.M."/>
            <person name="Op den Camp H."/>
            <person name="Overmann J."/>
            <person name="Amann R."/>
            <person name="Jetten M.S.M."/>
            <person name="Mascher T."/>
            <person name="Medema M.H."/>
            <person name="Devos D.P."/>
            <person name="Kaster A.-K."/>
            <person name="Ovreas L."/>
            <person name="Rohde M."/>
            <person name="Galperin M.Y."/>
            <person name="Jogler C."/>
        </authorList>
    </citation>
    <scope>NUCLEOTIDE SEQUENCE [LARGE SCALE GENOMIC DNA]</scope>
    <source>
        <strain evidence="1 2">FC18</strain>
    </source>
</reference>
<evidence type="ECO:0008006" key="3">
    <source>
        <dbReference type="Google" id="ProtNLM"/>
    </source>
</evidence>
<dbReference type="SUPFAM" id="SSF101116">
    <property type="entry name" value="Flagellar export chaperone FliS"/>
    <property type="match status" value="1"/>
</dbReference>
<dbReference type="KEGG" id="mff:MFFC18_32500"/>
<gene>
    <name evidence="1" type="ORF">MFFC18_32500</name>
</gene>
<organism evidence="1 2">
    <name type="scientific">Mariniblastus fucicola</name>
    <dbReference type="NCBI Taxonomy" id="980251"/>
    <lineage>
        <taxon>Bacteria</taxon>
        <taxon>Pseudomonadati</taxon>
        <taxon>Planctomycetota</taxon>
        <taxon>Planctomycetia</taxon>
        <taxon>Pirellulales</taxon>
        <taxon>Pirellulaceae</taxon>
        <taxon>Mariniblastus</taxon>
    </lineage>
</organism>
<dbReference type="Pfam" id="PF02561">
    <property type="entry name" value="FliS"/>
    <property type="match status" value="1"/>
</dbReference>
<dbReference type="STRING" id="980251.GCA_001642875_02824"/>
<keyword evidence="2" id="KW-1185">Reference proteome</keyword>
<dbReference type="InterPro" id="IPR036584">
    <property type="entry name" value="FliS_sf"/>
</dbReference>
<name>A0A5B9PEJ0_9BACT</name>
<accession>A0A5B9PEJ0</accession>
<dbReference type="InterPro" id="IPR003713">
    <property type="entry name" value="FliS"/>
</dbReference>
<evidence type="ECO:0000313" key="1">
    <source>
        <dbReference type="EMBL" id="QEG23352.1"/>
    </source>
</evidence>
<dbReference type="GO" id="GO:0044780">
    <property type="term" value="P:bacterial-type flagellum assembly"/>
    <property type="evidence" value="ECO:0007669"/>
    <property type="project" value="InterPro"/>
</dbReference>
<dbReference type="Proteomes" id="UP000322214">
    <property type="component" value="Chromosome"/>
</dbReference>
<proteinExistence type="predicted"/>
<sequence length="140" mass="15513">MSTATTKLGAYKKQDIFGGWTRIDLLLQLYDRAIEKMSDCQTALDANNDSAYVQSFVDAQKTVLAIHSGLKADEHDVAFNVARLLHFVLQSLADKKFADAIKVMKELRDGFGAIEAEANELELTGKIPPMDTVDMFRATV</sequence>
<dbReference type="Gene3D" id="1.20.120.340">
    <property type="entry name" value="Flagellar protein FliS"/>
    <property type="match status" value="1"/>
</dbReference>
<dbReference type="RefSeq" id="WP_075082157.1">
    <property type="nucleotide sequence ID" value="NZ_CP042912.1"/>
</dbReference>
<dbReference type="OrthoDB" id="284491at2"/>